<keyword evidence="5 9" id="KW-0812">Transmembrane</keyword>
<protein>
    <submittedName>
        <fullName evidence="11">Exopolysaccharide production protein ExoY</fullName>
    </submittedName>
</protein>
<keyword evidence="3" id="KW-1003">Cell membrane</keyword>
<dbReference type="Pfam" id="PF02397">
    <property type="entry name" value="Bac_transf"/>
    <property type="match status" value="1"/>
</dbReference>
<keyword evidence="7 9" id="KW-0472">Membrane</keyword>
<accession>A0A1G9MJ34</accession>
<dbReference type="Proteomes" id="UP000199555">
    <property type="component" value="Unassembled WGS sequence"/>
</dbReference>
<organism evidence="11 12">
    <name type="scientific">Paracoccus chinensis</name>
    <dbReference type="NCBI Taxonomy" id="525640"/>
    <lineage>
        <taxon>Bacteria</taxon>
        <taxon>Pseudomonadati</taxon>
        <taxon>Pseudomonadota</taxon>
        <taxon>Alphaproteobacteria</taxon>
        <taxon>Rhodobacterales</taxon>
        <taxon>Paracoccaceae</taxon>
        <taxon>Paracoccus</taxon>
    </lineage>
</organism>
<dbReference type="GO" id="GO:0000271">
    <property type="term" value="P:polysaccharide biosynthetic process"/>
    <property type="evidence" value="ECO:0007669"/>
    <property type="project" value="UniProtKB-KW"/>
</dbReference>
<comment type="similarity">
    <text evidence="2">Belongs to the bacterial sugar transferase family.</text>
</comment>
<dbReference type="GO" id="GO:0016780">
    <property type="term" value="F:phosphotransferase activity, for other substituted phosphate groups"/>
    <property type="evidence" value="ECO:0007669"/>
    <property type="project" value="TreeGrafter"/>
</dbReference>
<evidence type="ECO:0000259" key="10">
    <source>
        <dbReference type="Pfam" id="PF02397"/>
    </source>
</evidence>
<evidence type="ECO:0000256" key="3">
    <source>
        <dbReference type="ARBA" id="ARBA00022475"/>
    </source>
</evidence>
<evidence type="ECO:0000256" key="9">
    <source>
        <dbReference type="SAM" id="Phobius"/>
    </source>
</evidence>
<keyword evidence="4" id="KW-0808">Transferase</keyword>
<comment type="subcellular location">
    <subcellularLocation>
        <location evidence="1">Cell membrane</location>
    </subcellularLocation>
</comment>
<evidence type="ECO:0000256" key="8">
    <source>
        <dbReference type="ARBA" id="ARBA00023169"/>
    </source>
</evidence>
<reference evidence="12" key="1">
    <citation type="submission" date="2016-10" db="EMBL/GenBank/DDBJ databases">
        <authorList>
            <person name="Varghese N."/>
            <person name="Submissions S."/>
        </authorList>
    </citation>
    <scope>NUCLEOTIDE SEQUENCE [LARGE SCALE GENOMIC DNA]</scope>
    <source>
        <strain evidence="12">CGMCC 1.7655</strain>
    </source>
</reference>
<dbReference type="InterPro" id="IPR003362">
    <property type="entry name" value="Bact_transf"/>
</dbReference>
<sequence length="244" mass="27238">MQMLRVQDLVAENGKAPLMAVPARPAPLRARPPVLVVPAAPVGGRAKRALDIGLVLLGLLLLWPLILGLVVLLKVMDPGPVLYGHRRVGFGGREFRCWKFRTMVVDGDAVLERHLRENPADAALWKEQRKLVNDPRVTPLGAVLRKLSLDELPQLLNVLKGEMSLVGPRPIVQAELDHYGISARHYLATRPGLTGQWQISGRSDTTYAERVRLDRFYVTNWSLWRDLRIIFLTIPAVALSRGAH</sequence>
<dbReference type="PANTHER" id="PTHR30576:SF4">
    <property type="entry name" value="UNDECAPRENYL-PHOSPHATE GALACTOSE PHOSPHOTRANSFERASE"/>
    <property type="match status" value="1"/>
</dbReference>
<evidence type="ECO:0000256" key="5">
    <source>
        <dbReference type="ARBA" id="ARBA00022692"/>
    </source>
</evidence>
<dbReference type="AlphaFoldDB" id="A0A1G9MJ34"/>
<name>A0A1G9MJ34_9RHOB</name>
<gene>
    <name evidence="11" type="ORF">SAMN04487971_12126</name>
</gene>
<evidence type="ECO:0000256" key="1">
    <source>
        <dbReference type="ARBA" id="ARBA00004236"/>
    </source>
</evidence>
<evidence type="ECO:0000256" key="6">
    <source>
        <dbReference type="ARBA" id="ARBA00022989"/>
    </source>
</evidence>
<keyword evidence="12" id="KW-1185">Reference proteome</keyword>
<dbReference type="PANTHER" id="PTHR30576">
    <property type="entry name" value="COLANIC BIOSYNTHESIS UDP-GLUCOSE LIPID CARRIER TRANSFERASE"/>
    <property type="match status" value="1"/>
</dbReference>
<evidence type="ECO:0000313" key="12">
    <source>
        <dbReference type="Proteomes" id="UP000199555"/>
    </source>
</evidence>
<evidence type="ECO:0000256" key="4">
    <source>
        <dbReference type="ARBA" id="ARBA00022679"/>
    </source>
</evidence>
<proteinExistence type="inferred from homology"/>
<keyword evidence="8" id="KW-0270">Exopolysaccharide synthesis</keyword>
<feature type="domain" description="Bacterial sugar transferase" evidence="10">
    <location>
        <begin position="47"/>
        <end position="237"/>
    </location>
</feature>
<dbReference type="EMBL" id="FNGE01000021">
    <property type="protein sequence ID" value="SDL74278.1"/>
    <property type="molecule type" value="Genomic_DNA"/>
</dbReference>
<dbReference type="STRING" id="525640.SAMN04487971_12126"/>
<feature type="transmembrane region" description="Helical" evidence="9">
    <location>
        <begin position="54"/>
        <end position="73"/>
    </location>
</feature>
<keyword evidence="6 9" id="KW-1133">Transmembrane helix</keyword>
<evidence type="ECO:0000256" key="7">
    <source>
        <dbReference type="ARBA" id="ARBA00023136"/>
    </source>
</evidence>
<dbReference type="GO" id="GO:0005886">
    <property type="term" value="C:plasma membrane"/>
    <property type="evidence" value="ECO:0007669"/>
    <property type="project" value="UniProtKB-SubCell"/>
</dbReference>
<evidence type="ECO:0000313" key="11">
    <source>
        <dbReference type="EMBL" id="SDL74278.1"/>
    </source>
</evidence>
<evidence type="ECO:0000256" key="2">
    <source>
        <dbReference type="ARBA" id="ARBA00006464"/>
    </source>
</evidence>